<dbReference type="PANTHER" id="PTHR30290">
    <property type="entry name" value="PERIPLASMIC BINDING COMPONENT OF ABC TRANSPORTER"/>
    <property type="match status" value="1"/>
</dbReference>
<dbReference type="SUPFAM" id="SSF53850">
    <property type="entry name" value="Periplasmic binding protein-like II"/>
    <property type="match status" value="1"/>
</dbReference>
<feature type="chain" id="PRO_5038543388" description="Solute-binding protein family 5 domain-containing protein" evidence="1">
    <location>
        <begin position="24"/>
        <end position="542"/>
    </location>
</feature>
<evidence type="ECO:0000313" key="3">
    <source>
        <dbReference type="EMBL" id="KGF55541.1"/>
    </source>
</evidence>
<dbReference type="GO" id="GO:0015833">
    <property type="term" value="P:peptide transport"/>
    <property type="evidence" value="ECO:0007669"/>
    <property type="project" value="TreeGrafter"/>
</dbReference>
<dbReference type="GO" id="GO:1904680">
    <property type="term" value="F:peptide transmembrane transporter activity"/>
    <property type="evidence" value="ECO:0007669"/>
    <property type="project" value="TreeGrafter"/>
</dbReference>
<dbReference type="PANTHER" id="PTHR30290:SF37">
    <property type="entry name" value="NICKEL-BINDING PERIPLASMIC PROTEIN"/>
    <property type="match status" value="1"/>
</dbReference>
<dbReference type="EMBL" id="ADLO01000056">
    <property type="protein sequence ID" value="KGF55541.1"/>
    <property type="molecule type" value="Genomic_DNA"/>
</dbReference>
<dbReference type="PIRSF" id="PIRSF002741">
    <property type="entry name" value="MppA"/>
    <property type="match status" value="1"/>
</dbReference>
<dbReference type="AlphaFoldDB" id="A0A096B929"/>
<evidence type="ECO:0000256" key="1">
    <source>
        <dbReference type="SAM" id="SignalP"/>
    </source>
</evidence>
<evidence type="ECO:0000259" key="2">
    <source>
        <dbReference type="Pfam" id="PF00496"/>
    </source>
</evidence>
<dbReference type="InterPro" id="IPR030678">
    <property type="entry name" value="Peptide/Ni-bd"/>
</dbReference>
<gene>
    <name evidence="3" type="ORF">HMPREF9460_01854</name>
</gene>
<keyword evidence="4" id="KW-1185">Reference proteome</keyword>
<dbReference type="Gene3D" id="3.40.190.10">
    <property type="entry name" value="Periplasmic binding protein-like II"/>
    <property type="match status" value="1"/>
</dbReference>
<keyword evidence="1" id="KW-0732">Signal</keyword>
<reference evidence="3 4" key="1">
    <citation type="submission" date="2011-08" db="EMBL/GenBank/DDBJ databases">
        <title>The Genome Sequence of Clostridium orbiscindens 1_3_50AFAA.</title>
        <authorList>
            <consortium name="The Broad Institute Genome Sequencing Platform"/>
            <person name="Earl A."/>
            <person name="Ward D."/>
            <person name="Feldgarden M."/>
            <person name="Gevers D."/>
            <person name="Daigneault M."/>
            <person name="Strauss J."/>
            <person name="Allen-Vercoe E."/>
            <person name="Young S.K."/>
            <person name="Zeng Q."/>
            <person name="Gargeya S."/>
            <person name="Fitzgerald M."/>
            <person name="Haas B."/>
            <person name="Abouelleil A."/>
            <person name="Alvarado L."/>
            <person name="Arachchi H.M."/>
            <person name="Berlin A."/>
            <person name="Brown A."/>
            <person name="Chapman S.B."/>
            <person name="Chen Z."/>
            <person name="Dunbar C."/>
            <person name="Freedman E."/>
            <person name="Gearin G."/>
            <person name="Gellesch M."/>
            <person name="Goldberg J."/>
            <person name="Griggs A."/>
            <person name="Gujja S."/>
            <person name="Heiman D."/>
            <person name="Howarth C."/>
            <person name="Larson L."/>
            <person name="Lui A."/>
            <person name="MacDonald P.J.P."/>
            <person name="Montmayeur A."/>
            <person name="Murphy C."/>
            <person name="Neiman D."/>
            <person name="Pearson M."/>
            <person name="Priest M."/>
            <person name="Roberts A."/>
            <person name="Saif S."/>
            <person name="Shea T."/>
            <person name="Shenoy N."/>
            <person name="Sisk P."/>
            <person name="Stolte C."/>
            <person name="Sykes S."/>
            <person name="Wortman J."/>
            <person name="Nusbaum C."/>
            <person name="Birren B."/>
        </authorList>
    </citation>
    <scope>NUCLEOTIDE SEQUENCE [LARGE SCALE GENOMIC DNA]</scope>
    <source>
        <strain evidence="3 4">1_3_50AFAA</strain>
    </source>
</reference>
<accession>A0A096B929</accession>
<feature type="signal peptide" evidence="1">
    <location>
        <begin position="1"/>
        <end position="23"/>
    </location>
</feature>
<name>A0A096B929_FLAPL</name>
<dbReference type="InterPro" id="IPR039424">
    <property type="entry name" value="SBP_5"/>
</dbReference>
<organism evidence="3 4">
    <name type="scientific">Flavonifractor plautii 1_3_50AFAA</name>
    <dbReference type="NCBI Taxonomy" id="742738"/>
    <lineage>
        <taxon>Bacteria</taxon>
        <taxon>Bacillati</taxon>
        <taxon>Bacillota</taxon>
        <taxon>Clostridia</taxon>
        <taxon>Eubacteriales</taxon>
        <taxon>Oscillospiraceae</taxon>
        <taxon>Flavonifractor</taxon>
    </lineage>
</organism>
<evidence type="ECO:0000313" key="4">
    <source>
        <dbReference type="Proteomes" id="UP000029585"/>
    </source>
</evidence>
<sequence>MKKKLISLISAALCLCMVLSACGGPANSDPSPSASGSQSGDDTQDKTLTIATMTETTSLSPLYMGVYNYSMCTMLYETLLKYEDGEVKGNLAESYSFNEDGTVMTLTLRQGITFHDGAPFNAEAVKKNLDFMHSNPQYMACPGIYDIESVEATDEYTVTITYPHPYYAYAYDFCWPDVGGMQSPNQIVEGDFQTVQGYVGTGPYIYEEYVPGEYTRFVRNENYWGEAPYFDEIIARYIPDSTSRLQALQTGEIDLVYGSSMISYQDYQQATALDGVAGAIAEKDTRARDITLNASSGPLVDAKVRQAVSHAINKEEFSEGLTYGYEQIAEMPFPEGTPYTDIELTETYPYDPEKAAALLDEAGWVMNEETGIREKDGVALNLTFIYDTAQDSLVSSYATLLKSQLEKVGIGLELKGSEKMEWYAEMMAGNFDITYWIGEYEYSSPHCFFGAMPSMTPHTFSLSQVDGSQEFFDAITAVKQTDDPTEVQELYNYLINYDLGNVIDIPLTYYKDLILYRTDKIAGYEFSDVPAFFDVAGLQATK</sequence>
<dbReference type="GO" id="GO:0043190">
    <property type="term" value="C:ATP-binding cassette (ABC) transporter complex"/>
    <property type="evidence" value="ECO:0007669"/>
    <property type="project" value="InterPro"/>
</dbReference>
<dbReference type="PROSITE" id="PS51257">
    <property type="entry name" value="PROKAR_LIPOPROTEIN"/>
    <property type="match status" value="1"/>
</dbReference>
<dbReference type="Pfam" id="PF00496">
    <property type="entry name" value="SBP_bac_5"/>
    <property type="match status" value="1"/>
</dbReference>
<dbReference type="Proteomes" id="UP000029585">
    <property type="component" value="Unassembled WGS sequence"/>
</dbReference>
<dbReference type="eggNOG" id="COG0747">
    <property type="taxonomic scope" value="Bacteria"/>
</dbReference>
<proteinExistence type="predicted"/>
<dbReference type="Gene3D" id="3.10.105.10">
    <property type="entry name" value="Dipeptide-binding Protein, Domain 3"/>
    <property type="match status" value="1"/>
</dbReference>
<dbReference type="PATRIC" id="fig|742738.3.peg.1906"/>
<dbReference type="HOGENOM" id="CLU_017028_7_5_9"/>
<feature type="domain" description="Solute-binding protein family 5" evidence="2">
    <location>
        <begin position="86"/>
        <end position="451"/>
    </location>
</feature>
<dbReference type="RefSeq" id="WP_044940887.1">
    <property type="nucleotide sequence ID" value="NZ_KN174163.1"/>
</dbReference>
<dbReference type="GO" id="GO:0030288">
    <property type="term" value="C:outer membrane-bounded periplasmic space"/>
    <property type="evidence" value="ECO:0007669"/>
    <property type="project" value="TreeGrafter"/>
</dbReference>
<dbReference type="InterPro" id="IPR000914">
    <property type="entry name" value="SBP_5_dom"/>
</dbReference>
<protein>
    <recommendedName>
        <fullName evidence="2">Solute-binding protein family 5 domain-containing protein</fullName>
    </recommendedName>
</protein>
<comment type="caution">
    <text evidence="3">The sequence shown here is derived from an EMBL/GenBank/DDBJ whole genome shotgun (WGS) entry which is preliminary data.</text>
</comment>